<proteinExistence type="predicted"/>
<sequence>MGDSSRDFLLKDRRFSYGRINIVIEYDCTVKMHVLTE</sequence>
<reference evidence="1" key="2">
    <citation type="journal article" date="2015" name="Data Brief">
        <title>Shoot transcriptome of the giant reed, Arundo donax.</title>
        <authorList>
            <person name="Barrero R.A."/>
            <person name="Guerrero F.D."/>
            <person name="Moolhuijzen P."/>
            <person name="Goolsby J.A."/>
            <person name="Tidwell J."/>
            <person name="Bellgard S.E."/>
            <person name="Bellgard M.I."/>
        </authorList>
    </citation>
    <scope>NUCLEOTIDE SEQUENCE</scope>
    <source>
        <tissue evidence="1">Shoot tissue taken approximately 20 cm above the soil surface</tissue>
    </source>
</reference>
<dbReference type="EMBL" id="GBRH01259726">
    <property type="protein sequence ID" value="JAD38169.1"/>
    <property type="molecule type" value="Transcribed_RNA"/>
</dbReference>
<name>A0A0A8ZFK6_ARUDO</name>
<accession>A0A0A8ZFK6</accession>
<protein>
    <submittedName>
        <fullName evidence="1">Uncharacterized protein</fullName>
    </submittedName>
</protein>
<dbReference type="AlphaFoldDB" id="A0A0A8ZFK6"/>
<organism evidence="1">
    <name type="scientific">Arundo donax</name>
    <name type="common">Giant reed</name>
    <name type="synonym">Donax arundinaceus</name>
    <dbReference type="NCBI Taxonomy" id="35708"/>
    <lineage>
        <taxon>Eukaryota</taxon>
        <taxon>Viridiplantae</taxon>
        <taxon>Streptophyta</taxon>
        <taxon>Embryophyta</taxon>
        <taxon>Tracheophyta</taxon>
        <taxon>Spermatophyta</taxon>
        <taxon>Magnoliopsida</taxon>
        <taxon>Liliopsida</taxon>
        <taxon>Poales</taxon>
        <taxon>Poaceae</taxon>
        <taxon>PACMAD clade</taxon>
        <taxon>Arundinoideae</taxon>
        <taxon>Arundineae</taxon>
        <taxon>Arundo</taxon>
    </lineage>
</organism>
<reference evidence="1" key="1">
    <citation type="submission" date="2014-09" db="EMBL/GenBank/DDBJ databases">
        <authorList>
            <person name="Magalhaes I.L.F."/>
            <person name="Oliveira U."/>
            <person name="Santos F.R."/>
            <person name="Vidigal T.H.D.A."/>
            <person name="Brescovit A.D."/>
            <person name="Santos A.J."/>
        </authorList>
    </citation>
    <scope>NUCLEOTIDE SEQUENCE</scope>
    <source>
        <tissue evidence="1">Shoot tissue taken approximately 20 cm above the soil surface</tissue>
    </source>
</reference>
<evidence type="ECO:0000313" key="1">
    <source>
        <dbReference type="EMBL" id="JAD38169.1"/>
    </source>
</evidence>